<evidence type="ECO:0000256" key="1">
    <source>
        <dbReference type="ARBA" id="ARBA00004196"/>
    </source>
</evidence>
<dbReference type="SUPFAM" id="SSF52833">
    <property type="entry name" value="Thioredoxin-like"/>
    <property type="match status" value="1"/>
</dbReference>
<keyword evidence="7" id="KW-1185">Reference proteome</keyword>
<dbReference type="PROSITE" id="PS51352">
    <property type="entry name" value="THIOREDOXIN_2"/>
    <property type="match status" value="1"/>
</dbReference>
<gene>
    <name evidence="6" type="ORF">RCF98_07165</name>
</gene>
<organism evidence="6 7">
    <name type="scientific">Thiothrix lacustris</name>
    <dbReference type="NCBI Taxonomy" id="525917"/>
    <lineage>
        <taxon>Bacteria</taxon>
        <taxon>Pseudomonadati</taxon>
        <taxon>Pseudomonadota</taxon>
        <taxon>Gammaproteobacteria</taxon>
        <taxon>Thiotrichales</taxon>
        <taxon>Thiotrichaceae</taxon>
        <taxon>Thiothrix</taxon>
    </lineage>
</organism>
<sequence>MREIANEYKKIKQKTPGEVDDFSFVDIDGDTHQFSEYLGKWVIVNYWATYCEPCIASFPILNKVASHFKGNAVVLAVEAGETPHHDLKKFVRDMKINYSVIPTQDSVMFALGFIYGVPTTFIVDPHGEIVTTHMGEITINDLDGSIK</sequence>
<dbReference type="RefSeq" id="WP_308897161.1">
    <property type="nucleotide sequence ID" value="NZ_CP133218.1"/>
</dbReference>
<dbReference type="InterPro" id="IPR013766">
    <property type="entry name" value="Thioredoxin_domain"/>
</dbReference>
<evidence type="ECO:0000313" key="7">
    <source>
        <dbReference type="Proteomes" id="UP001236657"/>
    </source>
</evidence>
<feature type="domain" description="Thioredoxin" evidence="5">
    <location>
        <begin position="13"/>
        <end position="147"/>
    </location>
</feature>
<dbReference type="CDD" id="cd02966">
    <property type="entry name" value="TlpA_like_family"/>
    <property type="match status" value="1"/>
</dbReference>
<dbReference type="PANTHER" id="PTHR42852:SF6">
    <property type="entry name" value="THIOL:DISULFIDE INTERCHANGE PROTEIN DSBE"/>
    <property type="match status" value="1"/>
</dbReference>
<name>A0ABY9MVA4_9GAMM</name>
<evidence type="ECO:0000256" key="3">
    <source>
        <dbReference type="ARBA" id="ARBA00023157"/>
    </source>
</evidence>
<keyword evidence="4" id="KW-0676">Redox-active center</keyword>
<dbReference type="Pfam" id="PF00578">
    <property type="entry name" value="AhpC-TSA"/>
    <property type="match status" value="1"/>
</dbReference>
<dbReference type="PANTHER" id="PTHR42852">
    <property type="entry name" value="THIOL:DISULFIDE INTERCHANGE PROTEIN DSBE"/>
    <property type="match status" value="1"/>
</dbReference>
<accession>A0ABY9MVA4</accession>
<dbReference type="InterPro" id="IPR000866">
    <property type="entry name" value="AhpC/TSA"/>
</dbReference>
<dbReference type="EMBL" id="CP133218">
    <property type="protein sequence ID" value="WML92115.1"/>
    <property type="molecule type" value="Genomic_DNA"/>
</dbReference>
<dbReference type="Gene3D" id="3.40.30.10">
    <property type="entry name" value="Glutaredoxin"/>
    <property type="match status" value="1"/>
</dbReference>
<protein>
    <submittedName>
        <fullName evidence="6">TlpA disulfide reductase family protein</fullName>
    </submittedName>
</protein>
<evidence type="ECO:0000256" key="2">
    <source>
        <dbReference type="ARBA" id="ARBA00022748"/>
    </source>
</evidence>
<comment type="subcellular location">
    <subcellularLocation>
        <location evidence="1">Cell envelope</location>
    </subcellularLocation>
</comment>
<dbReference type="Proteomes" id="UP001236657">
    <property type="component" value="Chromosome"/>
</dbReference>
<evidence type="ECO:0000313" key="6">
    <source>
        <dbReference type="EMBL" id="WML92115.1"/>
    </source>
</evidence>
<reference evidence="6 7" key="1">
    <citation type="submission" date="2023-08" db="EMBL/GenBank/DDBJ databases">
        <title>New molecular markers tilS and rpoB for phylogenetic and monitoring studies of the genus Thiothrix biodiversity.</title>
        <authorList>
            <person name="Ravin N.V."/>
            <person name="Smolyakov D."/>
            <person name="Markov N.D."/>
            <person name="Beletsky A.V."/>
            <person name="Mardanov A.V."/>
            <person name="Rudenko T.S."/>
            <person name="Grabovich M.Y."/>
        </authorList>
    </citation>
    <scope>NUCLEOTIDE SEQUENCE [LARGE SCALE GENOMIC DNA]</scope>
    <source>
        <strain evidence="6 7">MK1</strain>
    </source>
</reference>
<proteinExistence type="predicted"/>
<keyword evidence="2" id="KW-0201">Cytochrome c-type biogenesis</keyword>
<evidence type="ECO:0000259" key="5">
    <source>
        <dbReference type="PROSITE" id="PS51352"/>
    </source>
</evidence>
<dbReference type="InterPro" id="IPR050553">
    <property type="entry name" value="Thioredoxin_ResA/DsbE_sf"/>
</dbReference>
<dbReference type="InterPro" id="IPR036249">
    <property type="entry name" value="Thioredoxin-like_sf"/>
</dbReference>
<keyword evidence="3" id="KW-1015">Disulfide bond</keyword>
<evidence type="ECO:0000256" key="4">
    <source>
        <dbReference type="ARBA" id="ARBA00023284"/>
    </source>
</evidence>